<dbReference type="InterPro" id="IPR036625">
    <property type="entry name" value="E3-bd_dom_sf"/>
</dbReference>
<dbReference type="SUPFAM" id="SSF47005">
    <property type="entry name" value="Peripheral subunit-binding domain of 2-oxo acid dehydrogenase complex"/>
    <property type="match status" value="1"/>
</dbReference>
<proteinExistence type="inferred from homology"/>
<sequence>MSEDRGGRQSRPATERAEELVDRAGESVGYLASLAGWRLLRAAAFVREGAEDVWAEAQSVRRAQSVSAERQEERYAGTVGATEPIKATDVARRVAEDLNVDLREVTGTGVHGRITAGDVRRKSKEGA</sequence>
<feature type="region of interest" description="Disordered" evidence="2">
    <location>
        <begin position="1"/>
        <end position="20"/>
    </location>
</feature>
<dbReference type="InterPro" id="IPR004167">
    <property type="entry name" value="PSBD"/>
</dbReference>
<dbReference type="GO" id="GO:0016746">
    <property type="term" value="F:acyltransferase activity"/>
    <property type="evidence" value="ECO:0007669"/>
    <property type="project" value="InterPro"/>
</dbReference>
<protein>
    <recommendedName>
        <fullName evidence="3">Peripheral subunit-binding (PSBD) domain-containing protein</fullName>
    </recommendedName>
</protein>
<organism evidence="4">
    <name type="scientific">uncultured Rubrobacteraceae bacterium</name>
    <dbReference type="NCBI Taxonomy" id="349277"/>
    <lineage>
        <taxon>Bacteria</taxon>
        <taxon>Bacillati</taxon>
        <taxon>Actinomycetota</taxon>
        <taxon>Rubrobacteria</taxon>
        <taxon>Rubrobacterales</taxon>
        <taxon>Rubrobacteraceae</taxon>
        <taxon>environmental samples</taxon>
    </lineage>
</organism>
<dbReference type="PROSITE" id="PS51826">
    <property type="entry name" value="PSBD"/>
    <property type="match status" value="1"/>
</dbReference>
<reference evidence="4" key="1">
    <citation type="submission" date="2020-02" db="EMBL/GenBank/DDBJ databases">
        <authorList>
            <person name="Meier V. D."/>
        </authorList>
    </citation>
    <scope>NUCLEOTIDE SEQUENCE</scope>
    <source>
        <strain evidence="4">AVDCRST_MAG02</strain>
    </source>
</reference>
<name>A0A6J4QLS0_9ACTN</name>
<dbReference type="Pfam" id="PF02817">
    <property type="entry name" value="E3_binding"/>
    <property type="match status" value="1"/>
</dbReference>
<accession>A0A6J4QLS0</accession>
<comment type="similarity">
    <text evidence="1">Belongs to the 2-oxoacid dehydrogenase family.</text>
</comment>
<evidence type="ECO:0000256" key="2">
    <source>
        <dbReference type="SAM" id="MobiDB-lite"/>
    </source>
</evidence>
<dbReference type="AlphaFoldDB" id="A0A6J4QLS0"/>
<dbReference type="Gene3D" id="4.10.320.10">
    <property type="entry name" value="E3-binding domain"/>
    <property type="match status" value="1"/>
</dbReference>
<evidence type="ECO:0000313" key="4">
    <source>
        <dbReference type="EMBL" id="CAA9448556.1"/>
    </source>
</evidence>
<evidence type="ECO:0000259" key="3">
    <source>
        <dbReference type="PROSITE" id="PS51826"/>
    </source>
</evidence>
<evidence type="ECO:0000256" key="1">
    <source>
        <dbReference type="ARBA" id="ARBA00007317"/>
    </source>
</evidence>
<feature type="domain" description="Peripheral subunit-binding (PSBD)" evidence="3">
    <location>
        <begin position="86"/>
        <end position="123"/>
    </location>
</feature>
<dbReference type="EMBL" id="CADCVH010000020">
    <property type="protein sequence ID" value="CAA9448556.1"/>
    <property type="molecule type" value="Genomic_DNA"/>
</dbReference>
<gene>
    <name evidence="4" type="ORF">AVDCRST_MAG02-656</name>
</gene>